<reference evidence="3" key="1">
    <citation type="submission" date="2022-11" db="UniProtKB">
        <authorList>
            <consortium name="WormBaseParasite"/>
        </authorList>
    </citation>
    <scope>IDENTIFICATION</scope>
</reference>
<evidence type="ECO:0000259" key="1">
    <source>
        <dbReference type="Pfam" id="PF01833"/>
    </source>
</evidence>
<evidence type="ECO:0000313" key="2">
    <source>
        <dbReference type="Proteomes" id="UP000887569"/>
    </source>
</evidence>
<dbReference type="Pfam" id="PF01833">
    <property type="entry name" value="TIG"/>
    <property type="match status" value="1"/>
</dbReference>
<evidence type="ECO:0000313" key="3">
    <source>
        <dbReference type="WBParaSite" id="PgB16_g045_t03"/>
    </source>
</evidence>
<proteinExistence type="predicted"/>
<dbReference type="WBParaSite" id="PgB16_g045_t03">
    <property type="protein sequence ID" value="PgB16_g045_t03"/>
    <property type="gene ID" value="PgB16_g045"/>
</dbReference>
<organism evidence="2 3">
    <name type="scientific">Parascaris univalens</name>
    <name type="common">Nematode worm</name>
    <dbReference type="NCBI Taxonomy" id="6257"/>
    <lineage>
        <taxon>Eukaryota</taxon>
        <taxon>Metazoa</taxon>
        <taxon>Ecdysozoa</taxon>
        <taxon>Nematoda</taxon>
        <taxon>Chromadorea</taxon>
        <taxon>Rhabditida</taxon>
        <taxon>Spirurina</taxon>
        <taxon>Ascaridomorpha</taxon>
        <taxon>Ascaridoidea</taxon>
        <taxon>Ascarididae</taxon>
        <taxon>Parascaris</taxon>
    </lineage>
</organism>
<protein>
    <submittedName>
        <fullName evidence="3">IPT/TIG domain-containing protein</fullName>
    </submittedName>
</protein>
<dbReference type="Gene3D" id="2.60.40.10">
    <property type="entry name" value="Immunoglobulins"/>
    <property type="match status" value="1"/>
</dbReference>
<dbReference type="InterPro" id="IPR014756">
    <property type="entry name" value="Ig_E-set"/>
</dbReference>
<sequence>RSSAVTIIRHYLRVCVCRGDWIGAACDICARNKCDALSVALFILPPAVGVHREDGTVVTVYGNDFPTAQSDRYICLYGSTATSGRYITSTRIQCEIPHSMLPGRYLFNVIPYGSERALPFVDRRTTHFTFYIECDPSRCAGFCIGPTCVCPLSRSGILCEQMKFPPNIDREIINNDKLTKAIEGQPYNIKIPLQQKNVIFNLQSDAEGMHVTSDGIITWTQPIGREQPYKIDLTLDSQAGESVISWNLTVVPTYSPIITRVTNVGETNKRAIQGVVQFIDQKSFGQVPVRLQISRNKILSEDVIVRSDKNGRFEYIHIPNDEASSYMAMAIHPGQAVYNSTNDAYRFANWSDVGFEVEYDELLEVTRGASSSAVYHLRNNGDVPLAGCWIQIITPRDKIYVDKVEQGFESIGTNESKDMRVMFAISSTLDTVIATL</sequence>
<dbReference type="AlphaFoldDB" id="A0A914ZX39"/>
<name>A0A914ZX39_PARUN</name>
<dbReference type="InterPro" id="IPR002909">
    <property type="entry name" value="IPT_dom"/>
</dbReference>
<keyword evidence="2" id="KW-1185">Reference proteome</keyword>
<feature type="domain" description="IPT/TIG" evidence="1">
    <location>
        <begin position="54"/>
        <end position="110"/>
    </location>
</feature>
<dbReference type="SUPFAM" id="SSF81296">
    <property type="entry name" value="E set domains"/>
    <property type="match status" value="1"/>
</dbReference>
<dbReference type="Proteomes" id="UP000887569">
    <property type="component" value="Unplaced"/>
</dbReference>
<dbReference type="InterPro" id="IPR013783">
    <property type="entry name" value="Ig-like_fold"/>
</dbReference>
<accession>A0A914ZX39</accession>